<evidence type="ECO:0000313" key="1">
    <source>
        <dbReference type="EMBL" id="KAL0158673.1"/>
    </source>
</evidence>
<dbReference type="Proteomes" id="UP001529510">
    <property type="component" value="Unassembled WGS sequence"/>
</dbReference>
<protein>
    <submittedName>
        <fullName evidence="1">Uncharacterized protein</fullName>
    </submittedName>
</protein>
<evidence type="ECO:0000313" key="2">
    <source>
        <dbReference type="Proteomes" id="UP001529510"/>
    </source>
</evidence>
<comment type="caution">
    <text evidence="1">The sequence shown here is derived from an EMBL/GenBank/DDBJ whole genome shotgun (WGS) entry which is preliminary data.</text>
</comment>
<accession>A0ABD0NEC2</accession>
<feature type="non-terminal residue" evidence="1">
    <location>
        <position position="1"/>
    </location>
</feature>
<feature type="non-terminal residue" evidence="1">
    <location>
        <position position="64"/>
    </location>
</feature>
<sequence length="64" mass="6992">QTKAPSAPILSSCPVPSWGKRRSTSTLWSLAMLILGNPPPLAISSINVEELIKEPLRSLKKRLL</sequence>
<name>A0ABD0NEC2_CIRMR</name>
<dbReference type="EMBL" id="JAMKFB020000023">
    <property type="protein sequence ID" value="KAL0158673.1"/>
    <property type="molecule type" value="Genomic_DNA"/>
</dbReference>
<reference evidence="1 2" key="1">
    <citation type="submission" date="2024-05" db="EMBL/GenBank/DDBJ databases">
        <title>Genome sequencing and assembly of Indian major carp, Cirrhinus mrigala (Hamilton, 1822).</title>
        <authorList>
            <person name="Mohindra V."/>
            <person name="Chowdhury L.M."/>
            <person name="Lal K."/>
            <person name="Jena J.K."/>
        </authorList>
    </citation>
    <scope>NUCLEOTIDE SEQUENCE [LARGE SCALE GENOMIC DNA]</scope>
    <source>
        <strain evidence="1">CM1030</strain>
        <tissue evidence="1">Blood</tissue>
    </source>
</reference>
<dbReference type="AlphaFoldDB" id="A0ABD0NEC2"/>
<gene>
    <name evidence="1" type="ORF">M9458_046749</name>
</gene>
<proteinExistence type="predicted"/>
<keyword evidence="2" id="KW-1185">Reference proteome</keyword>
<organism evidence="1 2">
    <name type="scientific">Cirrhinus mrigala</name>
    <name type="common">Mrigala</name>
    <dbReference type="NCBI Taxonomy" id="683832"/>
    <lineage>
        <taxon>Eukaryota</taxon>
        <taxon>Metazoa</taxon>
        <taxon>Chordata</taxon>
        <taxon>Craniata</taxon>
        <taxon>Vertebrata</taxon>
        <taxon>Euteleostomi</taxon>
        <taxon>Actinopterygii</taxon>
        <taxon>Neopterygii</taxon>
        <taxon>Teleostei</taxon>
        <taxon>Ostariophysi</taxon>
        <taxon>Cypriniformes</taxon>
        <taxon>Cyprinidae</taxon>
        <taxon>Labeoninae</taxon>
        <taxon>Labeonini</taxon>
        <taxon>Cirrhinus</taxon>
    </lineage>
</organism>